<evidence type="ECO:0000259" key="3">
    <source>
        <dbReference type="Pfam" id="PF13785"/>
    </source>
</evidence>
<dbReference type="EMBL" id="CP060714">
    <property type="protein sequence ID" value="QNN56975.1"/>
    <property type="molecule type" value="Genomic_DNA"/>
</dbReference>
<feature type="domain" description="DUF4178" evidence="3">
    <location>
        <begin position="282"/>
        <end position="421"/>
    </location>
</feature>
<evidence type="ECO:0000256" key="2">
    <source>
        <dbReference type="SAM" id="Phobius"/>
    </source>
</evidence>
<organism evidence="4 5">
    <name type="scientific">Diaphorobacter ruginosibacter</name>
    <dbReference type="NCBI Taxonomy" id="1715720"/>
    <lineage>
        <taxon>Bacteria</taxon>
        <taxon>Pseudomonadati</taxon>
        <taxon>Pseudomonadota</taxon>
        <taxon>Betaproteobacteria</taxon>
        <taxon>Burkholderiales</taxon>
        <taxon>Comamonadaceae</taxon>
        <taxon>Diaphorobacter</taxon>
    </lineage>
</organism>
<dbReference type="Proteomes" id="UP000515811">
    <property type="component" value="Chromosome"/>
</dbReference>
<dbReference type="RefSeq" id="WP_187597240.1">
    <property type="nucleotide sequence ID" value="NZ_CP060714.1"/>
</dbReference>
<gene>
    <name evidence="4" type="ORF">H9K76_21205</name>
</gene>
<protein>
    <submittedName>
        <fullName evidence="4">DUF4178 domain-containing protein</fullName>
    </submittedName>
</protein>
<accession>A0A7G9RN00</accession>
<sequence length="500" mass="53923">MADSATQRSYSAPCPGCGAPVEFRSAQSIYAVCPYCQSTVVRDGEVLKRIGKMAEVFDDYSPLQLGASGTMPIDGKSVPFMLVGRAQYKGEQGSWNEWNAFLPDGSLATLSEDNGNFVFTRGAPLGRDVPAADRFRVGMTTAVGGKQFSVSTNLQASLVAAQGELPRLAPLGQPFTVVELRSDDGEVLSIDYGTTPPQIQRGYAVRLEALNMKGLKDGASVKDERARQFNCPNCGAPVTVALDSTQSCTCPSCKSIIDLSQGVGGEMRFAAQDEPVEPMIALGRIGEFEGAKWQVVGFQHRMGVEPGDDEWFGWDEYLLYHRKRGFIFLVDSTDGWSLVRPTTGAPKYNRGANSTKYLGTNYELQYSYKAETSYVVGEFYWPVVRGQTTFNSDFESSSGKAVLSREESKGEVTWSHGERIDAVVVANAFKMTDKLARFKREDAAPVLSAKGIGCGTVILILVVIFVILIILSTCTSSSGGSGYRSSGGSYGGYSSGGGHK</sequence>
<keyword evidence="2" id="KW-1133">Transmembrane helix</keyword>
<name>A0A7G9RN00_9BURK</name>
<dbReference type="AlphaFoldDB" id="A0A7G9RN00"/>
<evidence type="ECO:0000256" key="1">
    <source>
        <dbReference type="SAM" id="MobiDB-lite"/>
    </source>
</evidence>
<dbReference type="InterPro" id="IPR025235">
    <property type="entry name" value="DUF4178"/>
</dbReference>
<feature type="compositionally biased region" description="Gly residues" evidence="1">
    <location>
        <begin position="488"/>
        <end position="500"/>
    </location>
</feature>
<feature type="domain" description="DUF4178" evidence="3">
    <location>
        <begin position="77"/>
        <end position="191"/>
    </location>
</feature>
<keyword evidence="2" id="KW-0812">Transmembrane</keyword>
<evidence type="ECO:0000313" key="4">
    <source>
        <dbReference type="EMBL" id="QNN56975.1"/>
    </source>
</evidence>
<dbReference type="KEGG" id="drg:H9K76_21205"/>
<keyword evidence="2" id="KW-0472">Membrane</keyword>
<feature type="region of interest" description="Disordered" evidence="1">
    <location>
        <begin position="475"/>
        <end position="500"/>
    </location>
</feature>
<evidence type="ECO:0000313" key="5">
    <source>
        <dbReference type="Proteomes" id="UP000515811"/>
    </source>
</evidence>
<keyword evidence="5" id="KW-1185">Reference proteome</keyword>
<reference evidence="4 5" key="1">
    <citation type="submission" date="2020-08" db="EMBL/GenBank/DDBJ databases">
        <title>Genome sequence of Diaphorobacter ruginosibacter DSM 27467T.</title>
        <authorList>
            <person name="Hyun D.-W."/>
            <person name="Bae J.-W."/>
        </authorList>
    </citation>
    <scope>NUCLEOTIDE SEQUENCE [LARGE SCALE GENOMIC DNA]</scope>
    <source>
        <strain evidence="4 5">DSM 27467</strain>
    </source>
</reference>
<feature type="transmembrane region" description="Helical" evidence="2">
    <location>
        <begin position="455"/>
        <end position="474"/>
    </location>
</feature>
<proteinExistence type="predicted"/>
<dbReference type="Pfam" id="PF13785">
    <property type="entry name" value="DUF4178"/>
    <property type="match status" value="2"/>
</dbReference>